<evidence type="ECO:0000313" key="4">
    <source>
        <dbReference type="Proteomes" id="UP000057158"/>
    </source>
</evidence>
<dbReference type="PROSITE" id="PS51352">
    <property type="entry name" value="THIOREDOXIN_2"/>
    <property type="match status" value="1"/>
</dbReference>
<dbReference type="PANTHER" id="PTHR42852">
    <property type="entry name" value="THIOL:DISULFIDE INTERCHANGE PROTEIN DSBE"/>
    <property type="match status" value="1"/>
</dbReference>
<proteinExistence type="predicted"/>
<dbReference type="GO" id="GO:0016209">
    <property type="term" value="F:antioxidant activity"/>
    <property type="evidence" value="ECO:0007669"/>
    <property type="project" value="InterPro"/>
</dbReference>
<dbReference type="SUPFAM" id="SSF52833">
    <property type="entry name" value="Thioredoxin-like"/>
    <property type="match status" value="1"/>
</dbReference>
<dbReference type="CDD" id="cd02966">
    <property type="entry name" value="TlpA_like_family"/>
    <property type="match status" value="1"/>
</dbReference>
<dbReference type="GO" id="GO:0016491">
    <property type="term" value="F:oxidoreductase activity"/>
    <property type="evidence" value="ECO:0007669"/>
    <property type="project" value="InterPro"/>
</dbReference>
<feature type="chain" id="PRO_5005791558" evidence="1">
    <location>
        <begin position="23"/>
        <end position="163"/>
    </location>
</feature>
<dbReference type="InterPro" id="IPR000866">
    <property type="entry name" value="AhpC/TSA"/>
</dbReference>
<gene>
    <name evidence="3" type="ORF">DSOUD_0027</name>
</gene>
<dbReference type="Proteomes" id="UP000057158">
    <property type="component" value="Chromosome"/>
</dbReference>
<dbReference type="RefSeq" id="WP_053549090.1">
    <property type="nucleotide sequence ID" value="NZ_CP010802.1"/>
</dbReference>
<dbReference type="KEGG" id="des:DSOUD_0027"/>
<dbReference type="Gene3D" id="3.40.30.10">
    <property type="entry name" value="Glutaredoxin"/>
    <property type="match status" value="1"/>
</dbReference>
<dbReference type="OrthoDB" id="9809746at2"/>
<feature type="domain" description="Thioredoxin" evidence="2">
    <location>
        <begin position="23"/>
        <end position="161"/>
    </location>
</feature>
<dbReference type="PANTHER" id="PTHR42852:SF17">
    <property type="entry name" value="THIOREDOXIN-LIKE PROTEIN HI_1115"/>
    <property type="match status" value="1"/>
</dbReference>
<accession>A0A0M4CTV5</accession>
<dbReference type="AlphaFoldDB" id="A0A0M4CTV5"/>
<evidence type="ECO:0000256" key="1">
    <source>
        <dbReference type="SAM" id="SignalP"/>
    </source>
</evidence>
<dbReference type="InterPro" id="IPR036249">
    <property type="entry name" value="Thioredoxin-like_sf"/>
</dbReference>
<evidence type="ECO:0000259" key="2">
    <source>
        <dbReference type="PROSITE" id="PS51352"/>
    </source>
</evidence>
<reference evidence="3 4" key="1">
    <citation type="submission" date="2015-07" db="EMBL/GenBank/DDBJ databases">
        <title>Isolation and Genomic Characterization of a Novel Halophilic Metal-Reducing Deltaproteobacterium from the Deep Subsurface.</title>
        <authorList>
            <person name="Badalamenti J.P."/>
            <person name="Summers Z.M."/>
            <person name="Gralnick J.A."/>
            <person name="Bond D.R."/>
        </authorList>
    </citation>
    <scope>NUCLEOTIDE SEQUENCE [LARGE SCALE GENOMIC DNA]</scope>
    <source>
        <strain evidence="3 4">WTL</strain>
    </source>
</reference>
<sequence>MKSKIILNLLVLLLLCTGTALAIEVGSTPPDFKLPTVDGLEVSLSDYQGRIILLKLATTWCPTCKQQTQEIAYAKRVLAENDVAVIEVFLQDSEEMVRETLSGEKFPMTFVALLDDGTARRAYAVYMIPRLLIIDRDFKVRRDGSLMTARDLIREVQAIAGKE</sequence>
<dbReference type="InterPro" id="IPR013766">
    <property type="entry name" value="Thioredoxin_domain"/>
</dbReference>
<evidence type="ECO:0000313" key="3">
    <source>
        <dbReference type="EMBL" id="ALC14828.1"/>
    </source>
</evidence>
<dbReference type="InterPro" id="IPR050553">
    <property type="entry name" value="Thioredoxin_ResA/DsbE_sf"/>
</dbReference>
<protein>
    <submittedName>
        <fullName evidence="3">Peroxiredoxin</fullName>
    </submittedName>
</protein>
<dbReference type="Pfam" id="PF00578">
    <property type="entry name" value="AhpC-TSA"/>
    <property type="match status" value="1"/>
</dbReference>
<name>A0A0M4CTV5_9BACT</name>
<feature type="signal peptide" evidence="1">
    <location>
        <begin position="1"/>
        <end position="22"/>
    </location>
</feature>
<organism evidence="3 4">
    <name type="scientific">Desulfuromonas soudanensis</name>
    <dbReference type="NCBI Taxonomy" id="1603606"/>
    <lineage>
        <taxon>Bacteria</taxon>
        <taxon>Pseudomonadati</taxon>
        <taxon>Thermodesulfobacteriota</taxon>
        <taxon>Desulfuromonadia</taxon>
        <taxon>Desulfuromonadales</taxon>
        <taxon>Desulfuromonadaceae</taxon>
        <taxon>Desulfuromonas</taxon>
    </lineage>
</organism>
<keyword evidence="4" id="KW-1185">Reference proteome</keyword>
<keyword evidence="1" id="KW-0732">Signal</keyword>
<dbReference type="PATRIC" id="fig|1603606.3.peg.32"/>
<dbReference type="EMBL" id="CP010802">
    <property type="protein sequence ID" value="ALC14828.1"/>
    <property type="molecule type" value="Genomic_DNA"/>
</dbReference>